<dbReference type="EMBL" id="CP007536">
    <property type="protein sequence ID" value="AIC15565.1"/>
    <property type="molecule type" value="Genomic_DNA"/>
</dbReference>
<evidence type="ECO:0000313" key="1">
    <source>
        <dbReference type="EMBL" id="AIC15565.1"/>
    </source>
</evidence>
<evidence type="ECO:0000313" key="2">
    <source>
        <dbReference type="Proteomes" id="UP000027093"/>
    </source>
</evidence>
<dbReference type="Proteomes" id="UP000027093">
    <property type="component" value="Chromosome"/>
</dbReference>
<dbReference type="STRING" id="926571.NVIE_1351"/>
<keyword evidence="2" id="KW-1185">Reference proteome</keyword>
<gene>
    <name evidence="1" type="ORF">NVIE_1351</name>
</gene>
<accession>A0A060HJW2</accession>
<protein>
    <submittedName>
        <fullName evidence="1">Uncharacterized protein</fullName>
    </submittedName>
</protein>
<dbReference type="KEGG" id="nvn:NVIE_1351"/>
<dbReference type="HOGENOM" id="CLU_3210879_0_0_2"/>
<proteinExistence type="predicted"/>
<reference evidence="1 2" key="1">
    <citation type="journal article" date="2014" name="Int. J. Syst. Evol. Microbiol.">
        <title>Nitrososphaera viennensis gen. nov., sp. nov., an aerobic and mesophilic, ammonia-oxidizing archaeon from soil and a member of the archaeal phylum Thaumarchaeota.</title>
        <authorList>
            <person name="Stieglmeier M."/>
            <person name="Klingl A."/>
            <person name="Alves R.J."/>
            <person name="Rittmann S.K."/>
            <person name="Melcher M."/>
            <person name="Leisch N."/>
            <person name="Schleper C."/>
        </authorList>
    </citation>
    <scope>NUCLEOTIDE SEQUENCE [LARGE SCALE GENOMIC DNA]</scope>
    <source>
        <strain evidence="1">EN76</strain>
    </source>
</reference>
<organism evidence="1 2">
    <name type="scientific">Nitrososphaera viennensis EN76</name>
    <dbReference type="NCBI Taxonomy" id="926571"/>
    <lineage>
        <taxon>Archaea</taxon>
        <taxon>Nitrososphaerota</taxon>
        <taxon>Nitrososphaeria</taxon>
        <taxon>Nitrososphaerales</taxon>
        <taxon>Nitrososphaeraceae</taxon>
        <taxon>Nitrososphaera</taxon>
    </lineage>
</organism>
<sequence>MLRISDGKLEYPPRLTNRKLTIDSNNGRFNGTPISNNIVARNVL</sequence>
<dbReference type="AlphaFoldDB" id="A0A060HJW2"/>
<name>A0A060HJW2_9ARCH</name>